<accession>A0A7G7W887</accession>
<feature type="region of interest" description="Disordered" evidence="1">
    <location>
        <begin position="25"/>
        <end position="93"/>
    </location>
</feature>
<evidence type="ECO:0000256" key="1">
    <source>
        <dbReference type="SAM" id="MobiDB-lite"/>
    </source>
</evidence>
<keyword evidence="2" id="KW-0732">Signal</keyword>
<name>A0A7G7W887_9BACT</name>
<feature type="signal peptide" evidence="2">
    <location>
        <begin position="1"/>
        <end position="21"/>
    </location>
</feature>
<feature type="chain" id="PRO_5028824798" evidence="2">
    <location>
        <begin position="22"/>
        <end position="93"/>
    </location>
</feature>
<organism evidence="3 4">
    <name type="scientific">Hymenobacter sediminicola</name>
    <dbReference type="NCBI Taxonomy" id="2761579"/>
    <lineage>
        <taxon>Bacteria</taxon>
        <taxon>Pseudomonadati</taxon>
        <taxon>Bacteroidota</taxon>
        <taxon>Cytophagia</taxon>
        <taxon>Cytophagales</taxon>
        <taxon>Hymenobacteraceae</taxon>
        <taxon>Hymenobacter</taxon>
    </lineage>
</organism>
<dbReference type="RefSeq" id="WP_185888486.1">
    <property type="nucleotide sequence ID" value="NZ_CP060202.1"/>
</dbReference>
<feature type="compositionally biased region" description="Low complexity" evidence="1">
    <location>
        <begin position="43"/>
        <end position="58"/>
    </location>
</feature>
<dbReference type="Proteomes" id="UP000515489">
    <property type="component" value="Chromosome"/>
</dbReference>
<feature type="compositionally biased region" description="Polar residues" evidence="1">
    <location>
        <begin position="59"/>
        <end position="68"/>
    </location>
</feature>
<evidence type="ECO:0000313" key="3">
    <source>
        <dbReference type="EMBL" id="QNH62580.1"/>
    </source>
</evidence>
<protein>
    <submittedName>
        <fullName evidence="3">Uncharacterized protein</fullName>
    </submittedName>
</protein>
<sequence>MARSSLLLALAGSLLALTTQAQPAFKTKQAPAATPAVQPFTPAPATEAADVAAPAQDASKTADTQNRPEATKPAADAMPTEPAKPATRPGKQR</sequence>
<dbReference type="KEGG" id="hsk:H4317_01770"/>
<proteinExistence type="predicted"/>
<evidence type="ECO:0000313" key="4">
    <source>
        <dbReference type="Proteomes" id="UP000515489"/>
    </source>
</evidence>
<dbReference type="AlphaFoldDB" id="A0A7G7W887"/>
<evidence type="ECO:0000256" key="2">
    <source>
        <dbReference type="SAM" id="SignalP"/>
    </source>
</evidence>
<reference evidence="3 4" key="1">
    <citation type="submission" date="2020-08" db="EMBL/GenBank/DDBJ databases">
        <title>Hymenobacter sp. S2-20-2 genome sequencing.</title>
        <authorList>
            <person name="Jin L."/>
        </authorList>
    </citation>
    <scope>NUCLEOTIDE SEQUENCE [LARGE SCALE GENOMIC DNA]</scope>
    <source>
        <strain evidence="3 4">S2-20-2</strain>
    </source>
</reference>
<keyword evidence="4" id="KW-1185">Reference proteome</keyword>
<gene>
    <name evidence="3" type="ORF">H4317_01770</name>
</gene>
<dbReference type="EMBL" id="CP060202">
    <property type="protein sequence ID" value="QNH62580.1"/>
    <property type="molecule type" value="Genomic_DNA"/>
</dbReference>